<organism evidence="16 17">
    <name type="scientific">Antarcticimicrobium luteum</name>
    <dbReference type="NCBI Taxonomy" id="2547397"/>
    <lineage>
        <taxon>Bacteria</taxon>
        <taxon>Pseudomonadati</taxon>
        <taxon>Pseudomonadota</taxon>
        <taxon>Alphaproteobacteria</taxon>
        <taxon>Rhodobacterales</taxon>
        <taxon>Paracoccaceae</taxon>
        <taxon>Antarcticimicrobium</taxon>
    </lineage>
</organism>
<keyword evidence="5 12" id="KW-0547">Nucleotide-binding</keyword>
<dbReference type="InterPro" id="IPR010978">
    <property type="entry name" value="tRNA-bd_arm"/>
</dbReference>
<dbReference type="InterPro" id="IPR037118">
    <property type="entry name" value="Val-tRNA_synth_C_sf"/>
</dbReference>
<evidence type="ECO:0000256" key="8">
    <source>
        <dbReference type="ARBA" id="ARBA00023054"/>
    </source>
</evidence>
<evidence type="ECO:0000256" key="10">
    <source>
        <dbReference type="ARBA" id="ARBA00047552"/>
    </source>
</evidence>
<dbReference type="SUPFAM" id="SSF46589">
    <property type="entry name" value="tRNA-binding arm"/>
    <property type="match status" value="1"/>
</dbReference>
<dbReference type="PANTHER" id="PTHR11946:SF93">
    <property type="entry name" value="VALINE--TRNA LIGASE, CHLOROPLASTIC_MITOCHONDRIAL 2"/>
    <property type="match status" value="1"/>
</dbReference>
<evidence type="ECO:0000259" key="13">
    <source>
        <dbReference type="Pfam" id="PF00133"/>
    </source>
</evidence>
<evidence type="ECO:0000256" key="7">
    <source>
        <dbReference type="ARBA" id="ARBA00022917"/>
    </source>
</evidence>
<dbReference type="Pfam" id="PF10458">
    <property type="entry name" value="Val_tRNA-synt_C"/>
    <property type="match status" value="1"/>
</dbReference>
<dbReference type="Pfam" id="PF00133">
    <property type="entry name" value="tRNA-synt_1"/>
    <property type="match status" value="2"/>
</dbReference>
<dbReference type="EC" id="6.1.1.9" evidence="12"/>
<feature type="domain" description="Methionyl/Valyl/Leucyl/Isoleucyl-tRNA synthetase anticodon-binding" evidence="14">
    <location>
        <begin position="758"/>
        <end position="902"/>
    </location>
</feature>
<dbReference type="InterPro" id="IPR002303">
    <property type="entry name" value="Valyl-tRNA_ligase"/>
</dbReference>
<comment type="caution">
    <text evidence="16">The sequence shown here is derived from an EMBL/GenBank/DDBJ whole genome shotgun (WGS) entry which is preliminary data.</text>
</comment>
<dbReference type="SUPFAM" id="SSF50677">
    <property type="entry name" value="ValRS/IleRS/LeuRS editing domain"/>
    <property type="match status" value="1"/>
</dbReference>
<evidence type="ECO:0000256" key="9">
    <source>
        <dbReference type="ARBA" id="ARBA00023146"/>
    </source>
</evidence>
<proteinExistence type="inferred from homology"/>
<evidence type="ECO:0000256" key="5">
    <source>
        <dbReference type="ARBA" id="ARBA00022741"/>
    </source>
</evidence>
<evidence type="ECO:0000313" key="17">
    <source>
        <dbReference type="Proteomes" id="UP000295301"/>
    </source>
</evidence>
<comment type="subunit">
    <text evidence="2 12">Monomer.</text>
</comment>
<keyword evidence="4 12" id="KW-0436">Ligase</keyword>
<feature type="short sequence motif" description="'HIGH' region" evidence="12">
    <location>
        <begin position="45"/>
        <end position="55"/>
    </location>
</feature>
<dbReference type="GO" id="GO:0005524">
    <property type="term" value="F:ATP binding"/>
    <property type="evidence" value="ECO:0007669"/>
    <property type="project" value="UniProtKB-UniRule"/>
</dbReference>
<dbReference type="InterPro" id="IPR009080">
    <property type="entry name" value="tRNAsynth_Ia_anticodon-bd"/>
</dbReference>
<dbReference type="EMBL" id="SMUV01000061">
    <property type="protein sequence ID" value="TDK49671.1"/>
    <property type="molecule type" value="Genomic_DNA"/>
</dbReference>
<dbReference type="InterPro" id="IPR009008">
    <property type="entry name" value="Val/Leu/Ile-tRNA-synth_edit"/>
</dbReference>
<keyword evidence="7 12" id="KW-0648">Protein biosynthesis</keyword>
<dbReference type="GO" id="GO:0006438">
    <property type="term" value="P:valyl-tRNA aminoacylation"/>
    <property type="evidence" value="ECO:0007669"/>
    <property type="project" value="UniProtKB-UniRule"/>
</dbReference>
<accession>A0A4R5VC43</accession>
<evidence type="ECO:0000259" key="15">
    <source>
        <dbReference type="Pfam" id="PF10458"/>
    </source>
</evidence>
<dbReference type="OrthoDB" id="9810365at2"/>
<name>A0A4R5VC43_9RHOB</name>
<gene>
    <name evidence="12" type="primary">valS</name>
    <name evidence="16" type="ORF">E1832_08760</name>
</gene>
<feature type="short sequence motif" description="'KMSKS' region" evidence="12">
    <location>
        <begin position="676"/>
        <end position="680"/>
    </location>
</feature>
<dbReference type="Pfam" id="PF08264">
    <property type="entry name" value="Anticodon_1"/>
    <property type="match status" value="1"/>
</dbReference>
<comment type="domain">
    <text evidence="12">The C-terminal coiled-coil domain is crucial for aminoacylation activity.</text>
</comment>
<dbReference type="PROSITE" id="PS00178">
    <property type="entry name" value="AA_TRNA_LIGASE_I"/>
    <property type="match status" value="1"/>
</dbReference>
<dbReference type="GO" id="GO:0004832">
    <property type="term" value="F:valine-tRNA ligase activity"/>
    <property type="evidence" value="ECO:0007669"/>
    <property type="project" value="UniProtKB-UniRule"/>
</dbReference>
<dbReference type="InterPro" id="IPR033705">
    <property type="entry name" value="Anticodon_Ia_Val"/>
</dbReference>
<comment type="similarity">
    <text evidence="11 12">Belongs to the class-I aminoacyl-tRNA synthetase family. ValS type 1 subfamily.</text>
</comment>
<dbReference type="Gene3D" id="3.90.740.10">
    <property type="entry name" value="Valyl/Leucyl/Isoleucyl-tRNA synthetase, editing domain"/>
    <property type="match status" value="1"/>
</dbReference>
<sequence>MAMEKTFNAAEAEDRLYRAWEQAGCFTAGANASRAETFCIMIPPPNVTGNLHIGHAFNNTLQDILVRWHRMRGFDTLWQPGQDHAGIATQMVVERKLAETQQPSRREMGREAFTQKVWEWKQQSGGTIVNQLKRLGASCDWSRNAFTMSGAPGAPEGEEGNFHDAVIKVFVDMYDKGLIYRGKRLVNWDPHFETAISDLEVENIEVAGHMWHFKYPLAGGETYTYVERDEDGKVVLEEERDYISIATTRPETMLGDGAVAVHPSDERYAPIVGKLCEIPVGPKEHRRLIPIITDDYPDPTFGSGAVKITGAHDFNDYQVAKRGNIPMYRLMDTRGAMREDGLSYAECATRAQEIAGGAEFTEMEVDTLNLVPDELRGLDRFEARKRVVEQITEEGLAVMILDEDGEQLVPLVEAKPIMQPFGDRSKVVIEPMLTDQWFVDTAKIVGPALDAVRKGDIDIQPESGEKTYFHWLENIEPWCISRQLWWGHQIPVWYGLDLSAPDFRDDEGDGKLDLVEMGRLLLNGLVHMGDVNHCAADFDAVLAAFRGELADTPHPLADARIVEVADKHEAIHTFAQALAQYEIDQDPTRLVYPVWRDPDVLDTWFSSGLWPIGTLGWPEQTPELTRYFPTDVLVTGQDILFFWVARMIMMQLAVVDEIPFKTVYLHGLVRDAKGKKMSKSVGNVVDPLEIIDEYGADALRFTNAAMASLGGVLKLDMQRIAGYRNFGTKLWNFARFAEMNGVFEVEADAIPQPTQTLNKWIVGETARVRAEVDAALETFRFNDAASALYAFVWGKVCDWYVEFSKPLLQGEDAAAQAETRQTMKWVLDQCLILLHPIMPFITEELWALSGSRAKPLIHADWPAYAPADLVDEAADREMTWVIGLIETVRSARAQMHVPAGLHVPMLVSEIDASGQAAWGRNEALIKRLARIEGLTPADSLPKGTVTIPAEGATFGLPLAGIIDIAGEKERLEKTLAKLTKELGGLRGRLKNPKFAESAPEEVVEETRANLAAREEEEARITEALARLAELE</sequence>
<feature type="domain" description="Aminoacyl-tRNA synthetase class Ia" evidence="13">
    <location>
        <begin position="594"/>
        <end position="710"/>
    </location>
</feature>
<evidence type="ECO:0000256" key="1">
    <source>
        <dbReference type="ARBA" id="ARBA00004496"/>
    </source>
</evidence>
<dbReference type="HAMAP" id="MF_02004">
    <property type="entry name" value="Val_tRNA_synth_type1"/>
    <property type="match status" value="1"/>
</dbReference>
<dbReference type="FunFam" id="1.10.287.380:FF:000001">
    <property type="entry name" value="Valine--tRNA ligase"/>
    <property type="match status" value="1"/>
</dbReference>
<reference evidence="16 17" key="1">
    <citation type="submission" date="2019-03" db="EMBL/GenBank/DDBJ databases">
        <title>Ruegeria lutea sp. nov., a novel strain, isolated from marine sediment, the Masan Bay, South Korea.</title>
        <authorList>
            <person name="Kim J."/>
            <person name="Kim D.-Y."/>
            <person name="Lee S.-S."/>
        </authorList>
    </citation>
    <scope>NUCLEOTIDE SEQUENCE [LARGE SCALE GENOMIC DNA]</scope>
    <source>
        <strain evidence="16 17">318-1</strain>
    </source>
</reference>
<dbReference type="Gene3D" id="1.10.287.380">
    <property type="entry name" value="Valyl-tRNA synthetase, C-terminal domain"/>
    <property type="match status" value="1"/>
</dbReference>
<dbReference type="FunFam" id="3.40.50.620:FF:000032">
    <property type="entry name" value="Valine--tRNA ligase"/>
    <property type="match status" value="1"/>
</dbReference>
<evidence type="ECO:0000259" key="14">
    <source>
        <dbReference type="Pfam" id="PF08264"/>
    </source>
</evidence>
<dbReference type="InterPro" id="IPR013155">
    <property type="entry name" value="M/V/L/I-tRNA-synth_anticd-bd"/>
</dbReference>
<dbReference type="PANTHER" id="PTHR11946">
    <property type="entry name" value="VALYL-TRNA SYNTHETASES"/>
    <property type="match status" value="1"/>
</dbReference>
<comment type="function">
    <text evidence="12">Catalyzes the attachment of valine to tRNA(Val). As ValRS can inadvertently accommodate and process structurally similar amino acids such as threonine, to avoid such errors, it has a 'posttransfer' editing activity that hydrolyzes mischarged Thr-tRNA(Val) in a tRNA-dependent manner.</text>
</comment>
<evidence type="ECO:0000256" key="4">
    <source>
        <dbReference type="ARBA" id="ARBA00022598"/>
    </source>
</evidence>
<dbReference type="RefSeq" id="WP_133359360.1">
    <property type="nucleotide sequence ID" value="NZ_SMUV01000061.1"/>
</dbReference>
<dbReference type="NCBIfam" id="NF004349">
    <property type="entry name" value="PRK05729.1"/>
    <property type="match status" value="1"/>
</dbReference>
<dbReference type="SUPFAM" id="SSF47323">
    <property type="entry name" value="Anticodon-binding domain of a subclass of class I aminoacyl-tRNA synthetases"/>
    <property type="match status" value="1"/>
</dbReference>
<dbReference type="CDD" id="cd07962">
    <property type="entry name" value="Anticodon_Ia_Val"/>
    <property type="match status" value="1"/>
</dbReference>
<feature type="binding site" evidence="12">
    <location>
        <position position="679"/>
    </location>
    <ligand>
        <name>ATP</name>
        <dbReference type="ChEBI" id="CHEBI:30616"/>
    </ligand>
</feature>
<dbReference type="GO" id="GO:0005829">
    <property type="term" value="C:cytosol"/>
    <property type="evidence" value="ECO:0007669"/>
    <property type="project" value="TreeGrafter"/>
</dbReference>
<evidence type="ECO:0000256" key="2">
    <source>
        <dbReference type="ARBA" id="ARBA00011245"/>
    </source>
</evidence>
<keyword evidence="8 12" id="KW-0175">Coiled coil</keyword>
<keyword evidence="6 12" id="KW-0067">ATP-binding</keyword>
<evidence type="ECO:0000256" key="3">
    <source>
        <dbReference type="ARBA" id="ARBA00022490"/>
    </source>
</evidence>
<dbReference type="SUPFAM" id="SSF52374">
    <property type="entry name" value="Nucleotidylyl transferase"/>
    <property type="match status" value="1"/>
</dbReference>
<feature type="coiled-coil region" evidence="12">
    <location>
        <begin position="961"/>
        <end position="1031"/>
    </location>
</feature>
<keyword evidence="17" id="KW-1185">Reference proteome</keyword>
<dbReference type="AlphaFoldDB" id="A0A4R5VC43"/>
<keyword evidence="3 12" id="KW-0963">Cytoplasm</keyword>
<comment type="domain">
    <text evidence="12">ValRS has two distinct active sites: one for aminoacylation and one for editing. The misactivated threonine is translocated from the active site to the editing site.</text>
</comment>
<evidence type="ECO:0000256" key="6">
    <source>
        <dbReference type="ARBA" id="ARBA00022840"/>
    </source>
</evidence>
<dbReference type="Proteomes" id="UP000295301">
    <property type="component" value="Unassembled WGS sequence"/>
</dbReference>
<evidence type="ECO:0000256" key="11">
    <source>
        <dbReference type="ARBA" id="ARBA00060830"/>
    </source>
</evidence>
<evidence type="ECO:0000256" key="12">
    <source>
        <dbReference type="HAMAP-Rule" id="MF_02004"/>
    </source>
</evidence>
<dbReference type="InterPro" id="IPR001412">
    <property type="entry name" value="aa-tRNA-synth_I_CS"/>
</dbReference>
<dbReference type="NCBIfam" id="TIGR00422">
    <property type="entry name" value="valS"/>
    <property type="match status" value="1"/>
</dbReference>
<dbReference type="Gene3D" id="3.40.50.620">
    <property type="entry name" value="HUPs"/>
    <property type="match status" value="3"/>
</dbReference>
<dbReference type="InterPro" id="IPR002300">
    <property type="entry name" value="aa-tRNA-synth_Ia"/>
</dbReference>
<dbReference type="PRINTS" id="PR00986">
    <property type="entry name" value="TRNASYNTHVAL"/>
</dbReference>
<dbReference type="InterPro" id="IPR014729">
    <property type="entry name" value="Rossmann-like_a/b/a_fold"/>
</dbReference>
<evidence type="ECO:0000313" key="16">
    <source>
        <dbReference type="EMBL" id="TDK49671.1"/>
    </source>
</evidence>
<dbReference type="GO" id="GO:0002161">
    <property type="term" value="F:aminoacyl-tRNA deacylase activity"/>
    <property type="evidence" value="ECO:0007669"/>
    <property type="project" value="InterPro"/>
</dbReference>
<feature type="domain" description="Aminoacyl-tRNA synthetase class Ia" evidence="13">
    <location>
        <begin position="16"/>
        <end position="495"/>
    </location>
</feature>
<feature type="domain" description="Valyl-tRNA synthetase tRNA-binding arm" evidence="15">
    <location>
        <begin position="963"/>
        <end position="1028"/>
    </location>
</feature>
<dbReference type="InterPro" id="IPR019499">
    <property type="entry name" value="Val-tRNA_synth_tRNA-bd"/>
</dbReference>
<comment type="subcellular location">
    <subcellularLocation>
        <location evidence="1 12">Cytoplasm</location>
    </subcellularLocation>
</comment>
<protein>
    <recommendedName>
        <fullName evidence="12">Valine--tRNA ligase</fullName>
        <ecNumber evidence="12">6.1.1.9</ecNumber>
    </recommendedName>
    <alternativeName>
        <fullName evidence="12">Valyl-tRNA synthetase</fullName>
        <shortName evidence="12">ValRS</shortName>
    </alternativeName>
</protein>
<comment type="catalytic activity">
    <reaction evidence="10 12">
        <text>tRNA(Val) + L-valine + ATP = L-valyl-tRNA(Val) + AMP + diphosphate</text>
        <dbReference type="Rhea" id="RHEA:10704"/>
        <dbReference type="Rhea" id="RHEA-COMP:9672"/>
        <dbReference type="Rhea" id="RHEA-COMP:9708"/>
        <dbReference type="ChEBI" id="CHEBI:30616"/>
        <dbReference type="ChEBI" id="CHEBI:33019"/>
        <dbReference type="ChEBI" id="CHEBI:57762"/>
        <dbReference type="ChEBI" id="CHEBI:78442"/>
        <dbReference type="ChEBI" id="CHEBI:78537"/>
        <dbReference type="ChEBI" id="CHEBI:456215"/>
        <dbReference type="EC" id="6.1.1.9"/>
    </reaction>
</comment>
<keyword evidence="9 12" id="KW-0030">Aminoacyl-tRNA synthetase</keyword>
<dbReference type="Gene3D" id="1.10.730.10">
    <property type="entry name" value="Isoleucyl-tRNA Synthetase, Domain 1"/>
    <property type="match status" value="1"/>
</dbReference>